<dbReference type="Pfam" id="PF01359">
    <property type="entry name" value="Transposase_1"/>
    <property type="match status" value="1"/>
</dbReference>
<evidence type="ECO:0000256" key="1">
    <source>
        <dbReference type="SAM" id="MobiDB-lite"/>
    </source>
</evidence>
<dbReference type="InterPro" id="IPR001888">
    <property type="entry name" value="Transposase_1"/>
</dbReference>
<accession>A0A8K0KPV3</accession>
<dbReference type="PANTHER" id="PTHR46060:SF1">
    <property type="entry name" value="MARINER MOS1 TRANSPOSASE-LIKE PROTEIN"/>
    <property type="match status" value="1"/>
</dbReference>
<evidence type="ECO:0000313" key="2">
    <source>
        <dbReference type="EMBL" id="KAG8238244.1"/>
    </source>
</evidence>
<comment type="caution">
    <text evidence="2">The sequence shown here is derived from an EMBL/GenBank/DDBJ whole genome shotgun (WGS) entry which is preliminary data.</text>
</comment>
<reference evidence="2" key="2">
    <citation type="submission" date="2017-10" db="EMBL/GenBank/DDBJ databases">
        <title>Ladona fulva Genome sequencing and assembly.</title>
        <authorList>
            <person name="Murali S."/>
            <person name="Richards S."/>
            <person name="Bandaranaike D."/>
            <person name="Bellair M."/>
            <person name="Blankenburg K."/>
            <person name="Chao H."/>
            <person name="Dinh H."/>
            <person name="Doddapaneni H."/>
            <person name="Dugan-Rocha S."/>
            <person name="Elkadiri S."/>
            <person name="Gnanaolivu R."/>
            <person name="Hernandez B."/>
            <person name="Skinner E."/>
            <person name="Javaid M."/>
            <person name="Lee S."/>
            <person name="Li M."/>
            <person name="Ming W."/>
            <person name="Munidasa M."/>
            <person name="Muniz J."/>
            <person name="Nguyen L."/>
            <person name="Hughes D."/>
            <person name="Osuji N."/>
            <person name="Pu L.-L."/>
            <person name="Puazo M."/>
            <person name="Qu C."/>
            <person name="Quiroz J."/>
            <person name="Raj R."/>
            <person name="Weissenberger G."/>
            <person name="Xin Y."/>
            <person name="Zou X."/>
            <person name="Han Y."/>
            <person name="Worley K."/>
            <person name="Muzny D."/>
            <person name="Gibbs R."/>
        </authorList>
    </citation>
    <scope>NUCLEOTIDE SEQUENCE</scope>
    <source>
        <strain evidence="2">Sampled in the wild</strain>
    </source>
</reference>
<dbReference type="InterPro" id="IPR052709">
    <property type="entry name" value="Transposase-MT_Hybrid"/>
</dbReference>
<reference evidence="2" key="1">
    <citation type="submission" date="2013-04" db="EMBL/GenBank/DDBJ databases">
        <authorList>
            <person name="Qu J."/>
            <person name="Murali S.C."/>
            <person name="Bandaranaike D."/>
            <person name="Bellair M."/>
            <person name="Blankenburg K."/>
            <person name="Chao H."/>
            <person name="Dinh H."/>
            <person name="Doddapaneni H."/>
            <person name="Downs B."/>
            <person name="Dugan-Rocha S."/>
            <person name="Elkadiri S."/>
            <person name="Gnanaolivu R.D."/>
            <person name="Hernandez B."/>
            <person name="Javaid M."/>
            <person name="Jayaseelan J.C."/>
            <person name="Lee S."/>
            <person name="Li M."/>
            <person name="Ming W."/>
            <person name="Munidasa M."/>
            <person name="Muniz J."/>
            <person name="Nguyen L."/>
            <person name="Ongeri F."/>
            <person name="Osuji N."/>
            <person name="Pu L.-L."/>
            <person name="Puazo M."/>
            <person name="Qu C."/>
            <person name="Quiroz J."/>
            <person name="Raj R."/>
            <person name="Weissenberger G."/>
            <person name="Xin Y."/>
            <person name="Zou X."/>
            <person name="Han Y."/>
            <person name="Richards S."/>
            <person name="Worley K."/>
            <person name="Muzny D."/>
            <person name="Gibbs R."/>
        </authorList>
    </citation>
    <scope>NUCLEOTIDE SEQUENCE</scope>
    <source>
        <strain evidence="2">Sampled in the wild</strain>
    </source>
</reference>
<dbReference type="SUPFAM" id="SSF56672">
    <property type="entry name" value="DNA/RNA polymerases"/>
    <property type="match status" value="1"/>
</dbReference>
<protein>
    <submittedName>
        <fullName evidence="2">Uncharacterized protein</fullName>
    </submittedName>
</protein>
<dbReference type="GO" id="GO:0003676">
    <property type="term" value="F:nucleic acid binding"/>
    <property type="evidence" value="ECO:0007669"/>
    <property type="project" value="InterPro"/>
</dbReference>
<feature type="region of interest" description="Disordered" evidence="1">
    <location>
        <begin position="521"/>
        <end position="543"/>
    </location>
</feature>
<dbReference type="Proteomes" id="UP000792457">
    <property type="component" value="Unassembled WGS sequence"/>
</dbReference>
<dbReference type="OrthoDB" id="10017160at2759"/>
<gene>
    <name evidence="2" type="ORF">J437_LFUL018307</name>
</gene>
<evidence type="ECO:0000313" key="3">
    <source>
        <dbReference type="Proteomes" id="UP000792457"/>
    </source>
</evidence>
<proteinExistence type="predicted"/>
<dbReference type="Gene3D" id="3.30.420.10">
    <property type="entry name" value="Ribonuclease H-like superfamily/Ribonuclease H"/>
    <property type="match status" value="1"/>
</dbReference>
<dbReference type="GO" id="GO:0071897">
    <property type="term" value="P:DNA biosynthetic process"/>
    <property type="evidence" value="ECO:0007669"/>
    <property type="project" value="UniProtKB-ARBA"/>
</dbReference>
<name>A0A8K0KPV3_LADFU</name>
<dbReference type="AlphaFoldDB" id="A0A8K0KPV3"/>
<dbReference type="EMBL" id="KZ309312">
    <property type="protein sequence ID" value="KAG8238244.1"/>
    <property type="molecule type" value="Genomic_DNA"/>
</dbReference>
<dbReference type="PANTHER" id="PTHR46060">
    <property type="entry name" value="MARINER MOS1 TRANSPOSASE-LIKE PROTEIN"/>
    <property type="match status" value="1"/>
</dbReference>
<dbReference type="InterPro" id="IPR043502">
    <property type="entry name" value="DNA/RNA_pol_sf"/>
</dbReference>
<dbReference type="InterPro" id="IPR036397">
    <property type="entry name" value="RNaseH_sf"/>
</dbReference>
<keyword evidence="3" id="KW-1185">Reference proteome</keyword>
<organism evidence="2 3">
    <name type="scientific">Ladona fulva</name>
    <name type="common">Scarce chaser dragonfly</name>
    <name type="synonym">Libellula fulva</name>
    <dbReference type="NCBI Taxonomy" id="123851"/>
    <lineage>
        <taxon>Eukaryota</taxon>
        <taxon>Metazoa</taxon>
        <taxon>Ecdysozoa</taxon>
        <taxon>Arthropoda</taxon>
        <taxon>Hexapoda</taxon>
        <taxon>Insecta</taxon>
        <taxon>Pterygota</taxon>
        <taxon>Palaeoptera</taxon>
        <taxon>Odonata</taxon>
        <taxon>Epiprocta</taxon>
        <taxon>Anisoptera</taxon>
        <taxon>Libelluloidea</taxon>
        <taxon>Libellulidae</taxon>
        <taxon>Ladona</taxon>
    </lineage>
</organism>
<sequence length="543" mass="62115">MFSKQEQQSWIKIECARGHTARQCHQGLQEACGESPLPYRTVARWVKAFNEGRQTVADMHQAGRPRVSEEEVHTVATLVDIDRSQTIRELAHETGLAHKTVLCILKERLGMRKTASGWTHLDRYELEGEAFLRRIITLDETWATLYEPKLERGSNEWRCYGSPRKTKVGQSPTRVKVMVILVYNCDGVILKHYVPPRQTVNAQYYCSFLEHHLRPALRKKRQHFLSSPPIILHDNTRAHTAQAVAALFGRWDWEMEEPLRGIRFRTVPEIRQAVARPIRTINRTGSANGMLSLPHIWQRVLHNAVPTLVYDIFSVGMIAYLDDWLLHAWDLNMHDAERMLEFLQTDLGITLSLDKCILKPTCVIKYLGVKINTSEMVLSLLPGTLAKLHLVINIVPRLTAKDLPKAGGFVAWVVFILNLPKFLIRQAYQRNNEWLAKLWDNNVFYHTRNLRVQHLPLHVEGALLEQVSLGKASQGAEPIIILVWPIYPRFCIEAQISMTKRPSSPNASACYYLPSGSPHQRLNAARPSTNPQDLPVSIFTPQD</sequence>